<evidence type="ECO:0000256" key="1">
    <source>
        <dbReference type="SAM" id="SignalP"/>
    </source>
</evidence>
<keyword evidence="3" id="KW-1185">Reference proteome</keyword>
<proteinExistence type="predicted"/>
<feature type="chain" id="PRO_5037013166" evidence="1">
    <location>
        <begin position="20"/>
        <end position="295"/>
    </location>
</feature>
<dbReference type="AlphaFoldDB" id="A0A923PKF5"/>
<feature type="signal peptide" evidence="1">
    <location>
        <begin position="1"/>
        <end position="19"/>
    </location>
</feature>
<name>A0A923PKF5_9BACT</name>
<dbReference type="Proteomes" id="UP000650081">
    <property type="component" value="Unassembled WGS sequence"/>
</dbReference>
<dbReference type="RefSeq" id="WP_187466406.1">
    <property type="nucleotide sequence ID" value="NZ_JACSIT010000097.1"/>
</dbReference>
<dbReference type="EMBL" id="JACSIT010000097">
    <property type="protein sequence ID" value="MBC6994326.1"/>
    <property type="molecule type" value="Genomic_DNA"/>
</dbReference>
<reference evidence="2" key="1">
    <citation type="submission" date="2020-08" db="EMBL/GenBank/DDBJ databases">
        <title>Lewinella bacteria from marine environments.</title>
        <authorList>
            <person name="Zhong Y."/>
        </authorList>
    </citation>
    <scope>NUCLEOTIDE SEQUENCE</scope>
    <source>
        <strain evidence="2">KCTC 42187</strain>
    </source>
</reference>
<keyword evidence="1" id="KW-0732">Signal</keyword>
<dbReference type="SUPFAM" id="SSF69304">
    <property type="entry name" value="Tricorn protease N-terminal domain"/>
    <property type="match status" value="1"/>
</dbReference>
<protein>
    <submittedName>
        <fullName evidence="2">Uncharacterized protein</fullName>
    </submittedName>
</protein>
<gene>
    <name evidence="2" type="ORF">H9S92_09140</name>
</gene>
<organism evidence="2 3">
    <name type="scientific">Neolewinella lacunae</name>
    <dbReference type="NCBI Taxonomy" id="1517758"/>
    <lineage>
        <taxon>Bacteria</taxon>
        <taxon>Pseudomonadati</taxon>
        <taxon>Bacteroidota</taxon>
        <taxon>Saprospiria</taxon>
        <taxon>Saprospirales</taxon>
        <taxon>Lewinellaceae</taxon>
        <taxon>Neolewinella</taxon>
    </lineage>
</organism>
<sequence length="295" mass="33452">MPRAFFLLIFLTTAMHLGAQLPKTQVYVFDIAERDTTVTFSKPQYLTAFNQQGYNNQPSWQDRNVLLMSVQLPEMEQPDLFSFDLTTKSRTRMTRTRSGEYSPKPIGDGRKFSAIRQEYAGRDTVLRLWEFPTTLGDNGRPVFKYVNGIGYYEWLNSAQVALFLVGNPSTLAIGSVDSDNLRTLAQNVGRCFKRLPNGNLAYVSKATPSWTLVEQNLYRLNEPPRIITSCIQGSEDFAVLRDGSYLMAGGSKIYRFDPIRNPRWKEVVDLRFYGIRNITRIEANGFGKVAIVAGA</sequence>
<evidence type="ECO:0000313" key="2">
    <source>
        <dbReference type="EMBL" id="MBC6994326.1"/>
    </source>
</evidence>
<evidence type="ECO:0000313" key="3">
    <source>
        <dbReference type="Proteomes" id="UP000650081"/>
    </source>
</evidence>
<accession>A0A923PKF5</accession>
<comment type="caution">
    <text evidence="2">The sequence shown here is derived from an EMBL/GenBank/DDBJ whole genome shotgun (WGS) entry which is preliminary data.</text>
</comment>